<dbReference type="SUPFAM" id="SSF48403">
    <property type="entry name" value="Ankyrin repeat"/>
    <property type="match status" value="1"/>
</dbReference>
<evidence type="ECO:0000256" key="2">
    <source>
        <dbReference type="ARBA" id="ARBA00023043"/>
    </source>
</evidence>
<dbReference type="EMBL" id="JARKIE010000318">
    <property type="protein sequence ID" value="KAJ7654775.1"/>
    <property type="molecule type" value="Genomic_DNA"/>
</dbReference>
<dbReference type="InterPro" id="IPR002110">
    <property type="entry name" value="Ankyrin_rpt"/>
</dbReference>
<sequence>MSFGFGVGDIILVTNLTWKLYKSCKQSSDDFRRMSTELTSLYAVLGETRDYLEEHGEELADSRKYRLSMVMDNCQSSLQDLDALHRRYESLSTQAQRSWDRVRFGLKDLSDVRQRLISSTTLLTSFNTMLINSSTARIEKKLNKFIMEVQAGMREGSVISGSDVASTIESPDVWPELRRELEDVGISAVVVEERHEFIVNWLRNALADGLLEGNTFVGIDDAGISSRCVSPINDEGMNSRSLTPTNDEGISSRCLTPIDDGEQDYTAPSDLSHDSSELNTGGHRREAMSAATSAFDAEVQRARNERNVAELLDPLAASTTYSLPPPSYSSQTARPVVRRRRTFGLVEKLFQKQTAIVQAASDGDIDRVARLISLGMDVNVVDRWDWSALSMCGYGGHVAIARLLLDHGAKIDNVDVDGETPKSLAVQRGHADLVIMLEEEEAIRLLRASEANRR</sequence>
<dbReference type="Gene3D" id="1.25.40.20">
    <property type="entry name" value="Ankyrin repeat-containing domain"/>
    <property type="match status" value="1"/>
</dbReference>
<gene>
    <name evidence="5" type="ORF">B0H17DRAFT_1099544</name>
</gene>
<feature type="compositionally biased region" description="Polar residues" evidence="4">
    <location>
        <begin position="236"/>
        <end position="249"/>
    </location>
</feature>
<evidence type="ECO:0000313" key="5">
    <source>
        <dbReference type="EMBL" id="KAJ7654775.1"/>
    </source>
</evidence>
<keyword evidence="2 3" id="KW-0040">ANK repeat</keyword>
<feature type="repeat" description="ANK" evidence="3">
    <location>
        <begin position="351"/>
        <end position="383"/>
    </location>
</feature>
<comment type="caution">
    <text evidence="5">The sequence shown here is derived from an EMBL/GenBank/DDBJ whole genome shotgun (WGS) entry which is preliminary data.</text>
</comment>
<dbReference type="InterPro" id="IPR036770">
    <property type="entry name" value="Ankyrin_rpt-contain_sf"/>
</dbReference>
<accession>A0AAD7CNE9</accession>
<protein>
    <recommendedName>
        <fullName evidence="7">Ankyrin</fullName>
    </recommendedName>
</protein>
<dbReference type="SMART" id="SM00248">
    <property type="entry name" value="ANK"/>
    <property type="match status" value="3"/>
</dbReference>
<evidence type="ECO:0008006" key="7">
    <source>
        <dbReference type="Google" id="ProtNLM"/>
    </source>
</evidence>
<feature type="region of interest" description="Disordered" evidence="4">
    <location>
        <begin position="230"/>
        <end position="289"/>
    </location>
</feature>
<dbReference type="AlphaFoldDB" id="A0AAD7CNE9"/>
<dbReference type="Pfam" id="PF12796">
    <property type="entry name" value="Ank_2"/>
    <property type="match status" value="1"/>
</dbReference>
<keyword evidence="6" id="KW-1185">Reference proteome</keyword>
<evidence type="ECO:0000256" key="3">
    <source>
        <dbReference type="PROSITE-ProRule" id="PRU00023"/>
    </source>
</evidence>
<evidence type="ECO:0000313" key="6">
    <source>
        <dbReference type="Proteomes" id="UP001221757"/>
    </source>
</evidence>
<dbReference type="Proteomes" id="UP001221757">
    <property type="component" value="Unassembled WGS sequence"/>
</dbReference>
<organism evidence="5 6">
    <name type="scientific">Mycena rosella</name>
    <name type="common">Pink bonnet</name>
    <name type="synonym">Agaricus rosellus</name>
    <dbReference type="NCBI Taxonomy" id="1033263"/>
    <lineage>
        <taxon>Eukaryota</taxon>
        <taxon>Fungi</taxon>
        <taxon>Dikarya</taxon>
        <taxon>Basidiomycota</taxon>
        <taxon>Agaricomycotina</taxon>
        <taxon>Agaricomycetes</taxon>
        <taxon>Agaricomycetidae</taxon>
        <taxon>Agaricales</taxon>
        <taxon>Marasmiineae</taxon>
        <taxon>Mycenaceae</taxon>
        <taxon>Mycena</taxon>
    </lineage>
</organism>
<dbReference type="PROSITE" id="PS50088">
    <property type="entry name" value="ANK_REPEAT"/>
    <property type="match status" value="1"/>
</dbReference>
<evidence type="ECO:0000256" key="1">
    <source>
        <dbReference type="ARBA" id="ARBA00022737"/>
    </source>
</evidence>
<proteinExistence type="predicted"/>
<name>A0AAD7CNE9_MYCRO</name>
<keyword evidence="1" id="KW-0677">Repeat</keyword>
<reference evidence="5" key="1">
    <citation type="submission" date="2023-03" db="EMBL/GenBank/DDBJ databases">
        <title>Massive genome expansion in bonnet fungi (Mycena s.s.) driven by repeated elements and novel gene families across ecological guilds.</title>
        <authorList>
            <consortium name="Lawrence Berkeley National Laboratory"/>
            <person name="Harder C.B."/>
            <person name="Miyauchi S."/>
            <person name="Viragh M."/>
            <person name="Kuo A."/>
            <person name="Thoen E."/>
            <person name="Andreopoulos B."/>
            <person name="Lu D."/>
            <person name="Skrede I."/>
            <person name="Drula E."/>
            <person name="Henrissat B."/>
            <person name="Morin E."/>
            <person name="Kohler A."/>
            <person name="Barry K."/>
            <person name="LaButti K."/>
            <person name="Morin E."/>
            <person name="Salamov A."/>
            <person name="Lipzen A."/>
            <person name="Mereny Z."/>
            <person name="Hegedus B."/>
            <person name="Baldrian P."/>
            <person name="Stursova M."/>
            <person name="Weitz H."/>
            <person name="Taylor A."/>
            <person name="Grigoriev I.V."/>
            <person name="Nagy L.G."/>
            <person name="Martin F."/>
            <person name="Kauserud H."/>
        </authorList>
    </citation>
    <scope>NUCLEOTIDE SEQUENCE</scope>
    <source>
        <strain evidence="5">CBHHK067</strain>
    </source>
</reference>
<dbReference type="PANTHER" id="PTHR24171">
    <property type="entry name" value="ANKYRIN REPEAT DOMAIN-CONTAINING PROTEIN 39-RELATED"/>
    <property type="match status" value="1"/>
</dbReference>
<evidence type="ECO:0000256" key="4">
    <source>
        <dbReference type="SAM" id="MobiDB-lite"/>
    </source>
</evidence>